<keyword evidence="3" id="KW-1185">Reference proteome</keyword>
<evidence type="ECO:0000256" key="1">
    <source>
        <dbReference type="SAM" id="MobiDB-lite"/>
    </source>
</evidence>
<organism evidence="2 3">
    <name type="scientific">Leptidea sinapis</name>
    <dbReference type="NCBI Taxonomy" id="189913"/>
    <lineage>
        <taxon>Eukaryota</taxon>
        <taxon>Metazoa</taxon>
        <taxon>Ecdysozoa</taxon>
        <taxon>Arthropoda</taxon>
        <taxon>Hexapoda</taxon>
        <taxon>Insecta</taxon>
        <taxon>Pterygota</taxon>
        <taxon>Neoptera</taxon>
        <taxon>Endopterygota</taxon>
        <taxon>Lepidoptera</taxon>
        <taxon>Glossata</taxon>
        <taxon>Ditrysia</taxon>
        <taxon>Papilionoidea</taxon>
        <taxon>Pieridae</taxon>
        <taxon>Dismorphiinae</taxon>
        <taxon>Leptidea</taxon>
    </lineage>
</organism>
<dbReference type="AlphaFoldDB" id="A0A5E4PP18"/>
<proteinExistence type="predicted"/>
<dbReference type="EMBL" id="FZQP02000171">
    <property type="protein sequence ID" value="VVC87724.1"/>
    <property type="molecule type" value="Genomic_DNA"/>
</dbReference>
<reference evidence="2 3" key="1">
    <citation type="submission" date="2017-07" db="EMBL/GenBank/DDBJ databases">
        <authorList>
            <person name="Talla V."/>
            <person name="Backstrom N."/>
        </authorList>
    </citation>
    <scope>NUCLEOTIDE SEQUENCE [LARGE SCALE GENOMIC DNA]</scope>
</reference>
<name>A0A5E4PP18_9NEOP</name>
<feature type="compositionally biased region" description="Gly residues" evidence="1">
    <location>
        <begin position="1"/>
        <end position="27"/>
    </location>
</feature>
<protein>
    <submittedName>
        <fullName evidence="2">Uncharacterized protein</fullName>
    </submittedName>
</protein>
<sequence>MHQDGYGGQEFNRGEGGFSNEGYGNMGREGFHNIGGHHNKVTSINKADSSEFHDIGGGAAMNNGGYKNNGYNGYQKGGAYYGNAYDAGSQAFM</sequence>
<evidence type="ECO:0000313" key="3">
    <source>
        <dbReference type="Proteomes" id="UP000324832"/>
    </source>
</evidence>
<gene>
    <name evidence="2" type="ORF">LSINAPIS_LOCUS1258</name>
</gene>
<accession>A0A5E4PP18</accession>
<feature type="region of interest" description="Disordered" evidence="1">
    <location>
        <begin position="1"/>
        <end position="46"/>
    </location>
</feature>
<dbReference type="Proteomes" id="UP000324832">
    <property type="component" value="Unassembled WGS sequence"/>
</dbReference>
<evidence type="ECO:0000313" key="2">
    <source>
        <dbReference type="EMBL" id="VVC87724.1"/>
    </source>
</evidence>